<proteinExistence type="predicted"/>
<gene>
    <name evidence="2" type="ORF">PTTG_06842</name>
</gene>
<evidence type="ECO:0000313" key="4">
    <source>
        <dbReference type="Proteomes" id="UP000005240"/>
    </source>
</evidence>
<feature type="region of interest" description="Disordered" evidence="1">
    <location>
        <begin position="404"/>
        <end position="438"/>
    </location>
</feature>
<reference evidence="2" key="2">
    <citation type="submission" date="2016-05" db="EMBL/GenBank/DDBJ databases">
        <title>Comparative analysis highlights variable genome content of wheat rusts and divergence of the mating loci.</title>
        <authorList>
            <person name="Cuomo C.A."/>
            <person name="Bakkeren G."/>
            <person name="Szabo L."/>
            <person name="Khalil H."/>
            <person name="Joly D."/>
            <person name="Goldberg J."/>
            <person name="Young S."/>
            <person name="Zeng Q."/>
            <person name="Fellers J."/>
        </authorList>
    </citation>
    <scope>NUCLEOTIDE SEQUENCE [LARGE SCALE GENOMIC DNA]</scope>
    <source>
        <strain evidence="2">1-1 BBBD Race 1</strain>
    </source>
</reference>
<organism evidence="2">
    <name type="scientific">Puccinia triticina (isolate 1-1 / race 1 (BBBD))</name>
    <name type="common">Brown leaf rust fungus</name>
    <dbReference type="NCBI Taxonomy" id="630390"/>
    <lineage>
        <taxon>Eukaryota</taxon>
        <taxon>Fungi</taxon>
        <taxon>Dikarya</taxon>
        <taxon>Basidiomycota</taxon>
        <taxon>Pucciniomycotina</taxon>
        <taxon>Pucciniomycetes</taxon>
        <taxon>Pucciniales</taxon>
        <taxon>Pucciniaceae</taxon>
        <taxon>Puccinia</taxon>
    </lineage>
</organism>
<protein>
    <submittedName>
        <fullName evidence="2 3">Uncharacterized protein</fullName>
    </submittedName>
</protein>
<keyword evidence="4" id="KW-1185">Reference proteome</keyword>
<evidence type="ECO:0000256" key="1">
    <source>
        <dbReference type="SAM" id="MobiDB-lite"/>
    </source>
</evidence>
<reference evidence="3" key="4">
    <citation type="submission" date="2025-05" db="UniProtKB">
        <authorList>
            <consortium name="EnsemblFungi"/>
        </authorList>
    </citation>
    <scope>IDENTIFICATION</scope>
    <source>
        <strain evidence="3">isolate 1-1 / race 1 (BBBD)</strain>
    </source>
</reference>
<reference evidence="2" key="1">
    <citation type="submission" date="2009-11" db="EMBL/GenBank/DDBJ databases">
        <authorList>
            <consortium name="The Broad Institute Genome Sequencing Platform"/>
            <person name="Ward D."/>
            <person name="Feldgarden M."/>
            <person name="Earl A."/>
            <person name="Young S.K."/>
            <person name="Zeng Q."/>
            <person name="Koehrsen M."/>
            <person name="Alvarado L."/>
            <person name="Berlin A."/>
            <person name="Bochicchio J."/>
            <person name="Borenstein D."/>
            <person name="Chapman S.B."/>
            <person name="Chen Z."/>
            <person name="Engels R."/>
            <person name="Freedman E."/>
            <person name="Gellesch M."/>
            <person name="Goldberg J."/>
            <person name="Griggs A."/>
            <person name="Gujja S."/>
            <person name="Heilman E."/>
            <person name="Heiman D."/>
            <person name="Hepburn T."/>
            <person name="Howarth C."/>
            <person name="Jen D."/>
            <person name="Larson L."/>
            <person name="Lewis B."/>
            <person name="Mehta T."/>
            <person name="Park D."/>
            <person name="Pearson M."/>
            <person name="Roberts A."/>
            <person name="Saif S."/>
            <person name="Shea T."/>
            <person name="Shenoy N."/>
            <person name="Sisk P."/>
            <person name="Stolte C."/>
            <person name="Sykes S."/>
            <person name="Thomson T."/>
            <person name="Walk T."/>
            <person name="White J."/>
            <person name="Yandava C."/>
            <person name="Izard J."/>
            <person name="Baranova O.V."/>
            <person name="Blanton J.M."/>
            <person name="Tanner A.C."/>
            <person name="Dewhirst F.E."/>
            <person name="Haas B."/>
            <person name="Nusbaum C."/>
            <person name="Birren B."/>
        </authorList>
    </citation>
    <scope>NUCLEOTIDE SEQUENCE [LARGE SCALE GENOMIC DNA]</scope>
    <source>
        <strain evidence="2">1-1 BBBD Race 1</strain>
    </source>
</reference>
<name>A0A180H3Q1_PUCT1</name>
<dbReference type="EnsemblFungi" id="PTTG_06842-t43_1">
    <property type="protein sequence ID" value="PTTG_06842-t43_1-p1"/>
    <property type="gene ID" value="PTTG_06842"/>
</dbReference>
<accession>A0A180H3Q1</accession>
<feature type="region of interest" description="Disordered" evidence="1">
    <location>
        <begin position="1"/>
        <end position="74"/>
    </location>
</feature>
<feature type="compositionally biased region" description="Acidic residues" evidence="1">
    <location>
        <begin position="63"/>
        <end position="74"/>
    </location>
</feature>
<evidence type="ECO:0000313" key="3">
    <source>
        <dbReference type="EnsemblFungi" id="PTTG_06842-t43_1-p1"/>
    </source>
</evidence>
<dbReference type="VEuPathDB" id="FungiDB:PTTG_06842"/>
<dbReference type="AlphaFoldDB" id="A0A180H3Q1"/>
<reference evidence="3 4" key="3">
    <citation type="journal article" date="2017" name="G3 (Bethesda)">
        <title>Comparative analysis highlights variable genome content of wheat rusts and divergence of the mating loci.</title>
        <authorList>
            <person name="Cuomo C.A."/>
            <person name="Bakkeren G."/>
            <person name="Khalil H.B."/>
            <person name="Panwar V."/>
            <person name="Joly D."/>
            <person name="Linning R."/>
            <person name="Sakthikumar S."/>
            <person name="Song X."/>
            <person name="Adiconis X."/>
            <person name="Fan L."/>
            <person name="Goldberg J.M."/>
            <person name="Levin J.Z."/>
            <person name="Young S."/>
            <person name="Zeng Q."/>
            <person name="Anikster Y."/>
            <person name="Bruce M."/>
            <person name="Wang M."/>
            <person name="Yin C."/>
            <person name="McCallum B."/>
            <person name="Szabo L.J."/>
            <person name="Hulbert S."/>
            <person name="Chen X."/>
            <person name="Fellers J.P."/>
        </authorList>
    </citation>
    <scope>NUCLEOTIDE SEQUENCE</scope>
    <source>
        <strain evidence="3">isolate 1-1 / race 1 (BBBD)</strain>
        <strain evidence="4">Isolate 1-1 / race 1 (BBBD)</strain>
    </source>
</reference>
<evidence type="ECO:0000313" key="2">
    <source>
        <dbReference type="EMBL" id="OAV99229.1"/>
    </source>
</evidence>
<dbReference type="STRING" id="630390.A0A180H3Q1"/>
<feature type="compositionally biased region" description="Polar residues" evidence="1">
    <location>
        <begin position="45"/>
        <end position="58"/>
    </location>
</feature>
<sequence length="438" mass="49024">MSDIDNLTGDVLGLDTNPNAPAESLAAGSKSRNPTAKKMGRTVKSRLSQAAEKSNPTARTEDQSNDDEDEDDPQIIDCLRTVRKQGDEEDADAEARSKMLKEALEAQVAGNSAKADQILAKIQLKMVTTAAAPAKNAVTVAKRARIEEGGNDRVKENGFVFYKAKMQRSRQEADKHWENTQTGPLPITIFNKKWQDAAILHYSEKKARLDTSSDEKDRYTGLKYPSEWEQTFGDWTLNHRGFYKSLLVIYNYPTLARWLLQHKANADRIHLKDGYMAALRYDVHLRTNTFAHRVTVNGEEAFPDISVFRPDIAEEAYADARRFHELSFKDNPYAPGGPQDGMDPVTGMPKGKNREAFSAFYPGYQVQGMPYQPQPGFGYPLAQQPPSFHLMQQPFFQPFGVPAQAQTGPPRFGGPVRDHLVNKEEDEEGTEGTGEIRV</sequence>
<dbReference type="EMBL" id="ADAS02000004">
    <property type="protein sequence ID" value="OAV99229.1"/>
    <property type="molecule type" value="Genomic_DNA"/>
</dbReference>
<dbReference type="Proteomes" id="UP000005240">
    <property type="component" value="Unassembled WGS sequence"/>
</dbReference>